<name>A0A7W7WTN2_9PSEU</name>
<protein>
    <submittedName>
        <fullName evidence="3">Thiol-disulfide isomerase/thioredoxin</fullName>
    </submittedName>
</protein>
<dbReference type="InterPro" id="IPR013766">
    <property type="entry name" value="Thioredoxin_domain"/>
</dbReference>
<feature type="domain" description="Thioredoxin" evidence="2">
    <location>
        <begin position="50"/>
        <end position="134"/>
    </location>
</feature>
<dbReference type="InterPro" id="IPR036249">
    <property type="entry name" value="Thioredoxin-like_sf"/>
</dbReference>
<comment type="caution">
    <text evidence="3">The sequence shown here is derived from an EMBL/GenBank/DDBJ whole genome shotgun (WGS) entry which is preliminary data.</text>
</comment>
<dbReference type="Pfam" id="PF00085">
    <property type="entry name" value="Thioredoxin"/>
    <property type="match status" value="1"/>
</dbReference>
<feature type="transmembrane region" description="Helical" evidence="1">
    <location>
        <begin position="6"/>
        <end position="25"/>
    </location>
</feature>
<keyword evidence="1" id="KW-0472">Membrane</keyword>
<keyword evidence="3" id="KW-0413">Isomerase</keyword>
<evidence type="ECO:0000256" key="1">
    <source>
        <dbReference type="SAM" id="Phobius"/>
    </source>
</evidence>
<dbReference type="SUPFAM" id="SSF52833">
    <property type="entry name" value="Thioredoxin-like"/>
    <property type="match status" value="1"/>
</dbReference>
<dbReference type="RefSeq" id="WP_184665552.1">
    <property type="nucleotide sequence ID" value="NZ_BAABAI010000035.1"/>
</dbReference>
<dbReference type="CDD" id="cd02947">
    <property type="entry name" value="TRX_family"/>
    <property type="match status" value="1"/>
</dbReference>
<evidence type="ECO:0000313" key="3">
    <source>
        <dbReference type="EMBL" id="MBB4962658.1"/>
    </source>
</evidence>
<sequence length="139" mass="14648">MSTTGLWALLGVVLVVAAIGVVKKVRDGRVRAARKTVDLPEPVRALLDADAAVTLVQLSTTFCAPCRHTRVLLADLAAKTPGLRHAELDVADRPEVATTLGVLRTPTTIAFDASGAELLRVGGVPRREALAEALRTHLG</sequence>
<evidence type="ECO:0000313" key="4">
    <source>
        <dbReference type="Proteomes" id="UP000542674"/>
    </source>
</evidence>
<dbReference type="AlphaFoldDB" id="A0A7W7WTN2"/>
<proteinExistence type="predicted"/>
<keyword evidence="1" id="KW-0812">Transmembrane</keyword>
<keyword evidence="1" id="KW-1133">Transmembrane helix</keyword>
<keyword evidence="4" id="KW-1185">Reference proteome</keyword>
<reference evidence="3 4" key="1">
    <citation type="submission" date="2020-08" db="EMBL/GenBank/DDBJ databases">
        <title>Sequencing the genomes of 1000 actinobacteria strains.</title>
        <authorList>
            <person name="Klenk H.-P."/>
        </authorList>
    </citation>
    <scope>NUCLEOTIDE SEQUENCE [LARGE SCALE GENOMIC DNA]</scope>
    <source>
        <strain evidence="3 4">DSM 45084</strain>
    </source>
</reference>
<evidence type="ECO:0000259" key="2">
    <source>
        <dbReference type="Pfam" id="PF00085"/>
    </source>
</evidence>
<accession>A0A7W7WTN2</accession>
<dbReference type="Proteomes" id="UP000542674">
    <property type="component" value="Unassembled WGS sequence"/>
</dbReference>
<dbReference type="Gene3D" id="3.40.30.10">
    <property type="entry name" value="Glutaredoxin"/>
    <property type="match status" value="1"/>
</dbReference>
<dbReference type="GO" id="GO:0016853">
    <property type="term" value="F:isomerase activity"/>
    <property type="evidence" value="ECO:0007669"/>
    <property type="project" value="UniProtKB-KW"/>
</dbReference>
<organism evidence="3 4">
    <name type="scientific">Saccharothrix violaceirubra</name>
    <dbReference type="NCBI Taxonomy" id="413306"/>
    <lineage>
        <taxon>Bacteria</taxon>
        <taxon>Bacillati</taxon>
        <taxon>Actinomycetota</taxon>
        <taxon>Actinomycetes</taxon>
        <taxon>Pseudonocardiales</taxon>
        <taxon>Pseudonocardiaceae</taxon>
        <taxon>Saccharothrix</taxon>
    </lineage>
</organism>
<gene>
    <name evidence="3" type="ORF">F4559_000017</name>
</gene>
<dbReference type="EMBL" id="JACHJS010000001">
    <property type="protein sequence ID" value="MBB4962658.1"/>
    <property type="molecule type" value="Genomic_DNA"/>
</dbReference>